<sequence>MSVARIFVNNGAIYSVAQGAIRASTSRLQHKYMLCQIDGVATAQKTGAPEMSGTPIKARDILFQAEEEGDSPLFIRHDSPAPL</sequence>
<protein>
    <submittedName>
        <fullName evidence="1">Uncharacterized protein</fullName>
    </submittedName>
</protein>
<name>A0A212L0A7_9BACT</name>
<reference evidence="1" key="1">
    <citation type="submission" date="2016-08" db="EMBL/GenBank/DDBJ databases">
        <authorList>
            <person name="Seilhamer J.J."/>
        </authorList>
    </citation>
    <scope>NUCLEOTIDE SEQUENCE</scope>
    <source>
        <strain evidence="1">86-1</strain>
    </source>
</reference>
<evidence type="ECO:0000313" key="1">
    <source>
        <dbReference type="EMBL" id="SCM70962.1"/>
    </source>
</evidence>
<dbReference type="AlphaFoldDB" id="A0A212L0A7"/>
<gene>
    <name evidence="1" type="ORF">KL86DES1_10745</name>
</gene>
<accession>A0A212L0A7</accession>
<organism evidence="1">
    <name type="scientific">uncultured Desulfovibrio sp</name>
    <dbReference type="NCBI Taxonomy" id="167968"/>
    <lineage>
        <taxon>Bacteria</taxon>
        <taxon>Pseudomonadati</taxon>
        <taxon>Thermodesulfobacteriota</taxon>
        <taxon>Desulfovibrionia</taxon>
        <taxon>Desulfovibrionales</taxon>
        <taxon>Desulfovibrionaceae</taxon>
        <taxon>Desulfovibrio</taxon>
        <taxon>environmental samples</taxon>
    </lineage>
</organism>
<proteinExistence type="predicted"/>
<dbReference type="EMBL" id="FMJC01000001">
    <property type="protein sequence ID" value="SCM70962.1"/>
    <property type="molecule type" value="Genomic_DNA"/>
</dbReference>